<keyword evidence="4 8" id="KW-0812">Transmembrane</keyword>
<protein>
    <recommendedName>
        <fullName evidence="9">TonB-dependent receptor plug domain-containing protein</fullName>
    </recommendedName>
</protein>
<keyword evidence="11" id="KW-1185">Reference proteome</keyword>
<keyword evidence="2 8" id="KW-0813">Transport</keyword>
<dbReference type="PROSITE" id="PS52016">
    <property type="entry name" value="TONB_DEPENDENT_REC_3"/>
    <property type="match status" value="1"/>
</dbReference>
<organism evidence="10 11">
    <name type="scientific">Pseudoalteromonas aurantia 208</name>
    <dbReference type="NCBI Taxonomy" id="1314867"/>
    <lineage>
        <taxon>Bacteria</taxon>
        <taxon>Pseudomonadati</taxon>
        <taxon>Pseudomonadota</taxon>
        <taxon>Gammaproteobacteria</taxon>
        <taxon>Alteromonadales</taxon>
        <taxon>Pseudoalteromonadaceae</taxon>
        <taxon>Pseudoalteromonas</taxon>
    </lineage>
</organism>
<evidence type="ECO:0000259" key="9">
    <source>
        <dbReference type="Pfam" id="PF07715"/>
    </source>
</evidence>
<keyword evidence="5" id="KW-0732">Signal</keyword>
<feature type="domain" description="TonB-dependent receptor plug" evidence="9">
    <location>
        <begin position="57"/>
        <end position="142"/>
    </location>
</feature>
<evidence type="ECO:0000256" key="6">
    <source>
        <dbReference type="ARBA" id="ARBA00023136"/>
    </source>
</evidence>
<dbReference type="PANTHER" id="PTHR30069">
    <property type="entry name" value="TONB-DEPENDENT OUTER MEMBRANE RECEPTOR"/>
    <property type="match status" value="1"/>
</dbReference>
<dbReference type="RefSeq" id="WP_192505842.1">
    <property type="nucleotide sequence ID" value="NZ_AQGV01000009.1"/>
</dbReference>
<dbReference type="InterPro" id="IPR012910">
    <property type="entry name" value="Plug_dom"/>
</dbReference>
<dbReference type="InterPro" id="IPR039426">
    <property type="entry name" value="TonB-dep_rcpt-like"/>
</dbReference>
<dbReference type="InterPro" id="IPR036942">
    <property type="entry name" value="Beta-barrel_TonB_sf"/>
</dbReference>
<evidence type="ECO:0000256" key="3">
    <source>
        <dbReference type="ARBA" id="ARBA00022452"/>
    </source>
</evidence>
<evidence type="ECO:0000313" key="10">
    <source>
        <dbReference type="EMBL" id="MBE0366274.1"/>
    </source>
</evidence>
<keyword evidence="6 8" id="KW-0472">Membrane</keyword>
<keyword evidence="3 8" id="KW-1134">Transmembrane beta strand</keyword>
<dbReference type="Gene3D" id="2.170.130.10">
    <property type="entry name" value="TonB-dependent receptor, plug domain"/>
    <property type="match status" value="1"/>
</dbReference>
<evidence type="ECO:0000256" key="2">
    <source>
        <dbReference type="ARBA" id="ARBA00022448"/>
    </source>
</evidence>
<accession>A0ABR9E7G7</accession>
<dbReference type="EMBL" id="AQGV01000009">
    <property type="protein sequence ID" value="MBE0366274.1"/>
    <property type="molecule type" value="Genomic_DNA"/>
</dbReference>
<dbReference type="SUPFAM" id="SSF56935">
    <property type="entry name" value="Porins"/>
    <property type="match status" value="1"/>
</dbReference>
<name>A0ABR9E7G7_9GAMM</name>
<dbReference type="PANTHER" id="PTHR30069:SF29">
    <property type="entry name" value="HEMOGLOBIN AND HEMOGLOBIN-HAPTOGLOBIN-BINDING PROTEIN 1-RELATED"/>
    <property type="match status" value="1"/>
</dbReference>
<evidence type="ECO:0000256" key="5">
    <source>
        <dbReference type="ARBA" id="ARBA00022729"/>
    </source>
</evidence>
<reference evidence="10 11" key="1">
    <citation type="submission" date="2015-03" db="EMBL/GenBank/DDBJ databases">
        <title>Genome sequence of Pseudoalteromonas aurantia.</title>
        <authorList>
            <person name="Xie B.-B."/>
            <person name="Rong J.-C."/>
            <person name="Qin Q.-L."/>
            <person name="Zhang Y.-Z."/>
        </authorList>
    </citation>
    <scope>NUCLEOTIDE SEQUENCE [LARGE SCALE GENOMIC DNA]</scope>
    <source>
        <strain evidence="10 11">208</strain>
    </source>
</reference>
<keyword evidence="7 8" id="KW-0998">Cell outer membrane</keyword>
<comment type="similarity">
    <text evidence="8">Belongs to the TonB-dependent receptor family.</text>
</comment>
<proteinExistence type="inferred from homology"/>
<dbReference type="Gene3D" id="2.40.170.20">
    <property type="entry name" value="TonB-dependent receptor, beta-barrel domain"/>
    <property type="match status" value="1"/>
</dbReference>
<gene>
    <name evidence="10" type="ORF">PAUR_a3246</name>
</gene>
<evidence type="ECO:0000256" key="8">
    <source>
        <dbReference type="PROSITE-ProRule" id="PRU01360"/>
    </source>
</evidence>
<evidence type="ECO:0000256" key="1">
    <source>
        <dbReference type="ARBA" id="ARBA00004571"/>
    </source>
</evidence>
<evidence type="ECO:0000313" key="11">
    <source>
        <dbReference type="Proteomes" id="UP000615755"/>
    </source>
</evidence>
<dbReference type="Proteomes" id="UP000615755">
    <property type="component" value="Unassembled WGS sequence"/>
</dbReference>
<comment type="caution">
    <text evidence="10">The sequence shown here is derived from an EMBL/GenBank/DDBJ whole genome shotgun (WGS) entry which is preliminary data.</text>
</comment>
<comment type="subcellular location">
    <subcellularLocation>
        <location evidence="1 8">Cell outer membrane</location>
        <topology evidence="1 8">Multi-pass membrane protein</topology>
    </subcellularLocation>
</comment>
<dbReference type="Pfam" id="PF07715">
    <property type="entry name" value="Plug"/>
    <property type="match status" value="1"/>
</dbReference>
<dbReference type="InterPro" id="IPR037066">
    <property type="entry name" value="Plug_dom_sf"/>
</dbReference>
<sequence length="663" mass="75007">MQLFMFFVFALLVIPTVSSKEVVPSDSTNIEILEVEHTGSYSPSYKIFQRHEFINSAQTLSDILSSINGIQIRQISGLGNPVAISIRGSNSKQVQFYIDGQLVNDSQFGGFDLNQIPTEQIQSIEISKSQAIGTGATPIGGVVRINTYNPDSSQKKLSAVVGSFGHTELNATVNTIFDQHTLTLGAQTLNTDNNYKYLVPQTFNNPSISEKQSLLNNGYSKNTLYINDNIKFENNRVRIHGQYSDQTKELPNYRNNSPETTSNLATKTWRLGYLHTLHDIHAYVPSIELDSYYQDKSEIYLDAPNGVSEQSYHYNSDKKHVSVKPTVIWDSYTFTPFITLTDHAFQSEQFINGQANPCNGISECDIKAQLQQTSYGTRIEWQGNTLPINIYGLYNKLHNKSSNEPLKNTTAQTLYANDRFNTHELGATYQWREVVAEFVFSKGVRTPTLFELYGNRGAFKGNANLLPERSNTRAVNFAYKRKALVLNASSYIKKQENSIVAIFNSSNVGSYTNVSEATLKGLELQTNYKFNTQWLFALQGTFIHSNTHSIFSAFDDKKLPGVYHKQYSAALTYQVNNQWSVSLNHKIDRELYFNRSNKFQSEKNRGNGTPADREVTDLTFNWSHSQHNLNLTFSNLFNTEYQDLANRPAHGRSIQLKYSLKGI</sequence>
<evidence type="ECO:0000256" key="4">
    <source>
        <dbReference type="ARBA" id="ARBA00022692"/>
    </source>
</evidence>
<evidence type="ECO:0000256" key="7">
    <source>
        <dbReference type="ARBA" id="ARBA00023237"/>
    </source>
</evidence>